<dbReference type="InterPro" id="IPR041033">
    <property type="entry name" value="SpaA_PFL_dom_1"/>
</dbReference>
<keyword evidence="2" id="KW-1133">Transmembrane helix</keyword>
<protein>
    <recommendedName>
        <fullName evidence="3">VWFA domain-containing protein</fullName>
    </recommendedName>
</protein>
<feature type="transmembrane region" description="Helical" evidence="2">
    <location>
        <begin position="1045"/>
        <end position="1063"/>
    </location>
</feature>
<evidence type="ECO:0000259" key="3">
    <source>
        <dbReference type="PROSITE" id="PS50234"/>
    </source>
</evidence>
<feature type="compositionally biased region" description="Low complexity" evidence="1">
    <location>
        <begin position="101"/>
        <end position="117"/>
    </location>
</feature>
<feature type="region of interest" description="Disordered" evidence="1">
    <location>
        <begin position="36"/>
        <end position="143"/>
    </location>
</feature>
<dbReference type="eggNOG" id="COG2304">
    <property type="taxonomic scope" value="Bacteria"/>
</dbReference>
<dbReference type="InterPro" id="IPR002035">
    <property type="entry name" value="VWF_A"/>
</dbReference>
<dbReference type="Proteomes" id="UP000215332">
    <property type="component" value="Chromosome 1"/>
</dbReference>
<dbReference type="Gene3D" id="3.40.50.410">
    <property type="entry name" value="von Willebrand factor, type A domain"/>
    <property type="match status" value="1"/>
</dbReference>
<evidence type="ECO:0000256" key="2">
    <source>
        <dbReference type="SAM" id="Phobius"/>
    </source>
</evidence>
<feature type="transmembrane region" description="Helical" evidence="2">
    <location>
        <begin position="12"/>
        <end position="33"/>
    </location>
</feature>
<dbReference type="SMART" id="SM00327">
    <property type="entry name" value="VWA"/>
    <property type="match status" value="1"/>
</dbReference>
<dbReference type="PROSITE" id="PS50234">
    <property type="entry name" value="VWFA"/>
    <property type="match status" value="1"/>
</dbReference>
<reference evidence="4 5" key="1">
    <citation type="submission" date="2017-06" db="EMBL/GenBank/DDBJ databases">
        <authorList>
            <consortium name="Pathogen Informatics"/>
        </authorList>
    </citation>
    <scope>NUCLEOTIDE SEQUENCE [LARGE SCALE GENOMIC DNA]</scope>
    <source>
        <strain evidence="4 5">NCTC11865</strain>
    </source>
</reference>
<dbReference type="Pfam" id="PF17802">
    <property type="entry name" value="SpaA"/>
    <property type="match status" value="1"/>
</dbReference>
<proteinExistence type="predicted"/>
<dbReference type="KEGG" id="cgrn:4412665_00134"/>
<keyword evidence="2" id="KW-0812">Transmembrane</keyword>
<dbReference type="Gene3D" id="2.60.40.10">
    <property type="entry name" value="Immunoglobulins"/>
    <property type="match status" value="1"/>
</dbReference>
<dbReference type="InterPro" id="IPR036465">
    <property type="entry name" value="vWFA_dom_sf"/>
</dbReference>
<evidence type="ECO:0000313" key="4">
    <source>
        <dbReference type="EMBL" id="SNV28389.1"/>
    </source>
</evidence>
<dbReference type="Pfam" id="PF00092">
    <property type="entry name" value="VWA"/>
    <property type="match status" value="1"/>
</dbReference>
<organism evidence="4 5">
    <name type="scientific">Cutibacterium granulosum</name>
    <dbReference type="NCBI Taxonomy" id="33011"/>
    <lineage>
        <taxon>Bacteria</taxon>
        <taxon>Bacillati</taxon>
        <taxon>Actinomycetota</taxon>
        <taxon>Actinomycetes</taxon>
        <taxon>Propionibacteriales</taxon>
        <taxon>Propionibacteriaceae</taxon>
        <taxon>Cutibacterium</taxon>
    </lineage>
</organism>
<evidence type="ECO:0000256" key="1">
    <source>
        <dbReference type="SAM" id="MobiDB-lite"/>
    </source>
</evidence>
<keyword evidence="2" id="KW-0472">Membrane</keyword>
<dbReference type="eggNOG" id="COG4932">
    <property type="taxonomic scope" value="Bacteria"/>
</dbReference>
<sequence>MDIQKISHRVRGAGAGVVAFVVAMAGITTSAAYGQQADTGESGSATSNAVTSAAPSASAGVSSHELDVTPAQADRMLNPDWSTTGAMPTPRGRASSKPLVSTSSAGASASSTPPASARNGAERSVASHPSTSPVAGMRAAASPTEEVEHVVAANAYFGGYRSQDRNDAYSCDTGSWQIQPVEQNTSRIPEDTDVRAFSMVVYDASGISFPQIDGASVRVEGRGADIDSHTTVTVERKHDDQLKAEVITFRFNPAFQLSGTRLTPESKLRMYLDVKAPLSGSCAQQSAASKAIVDKATSGASAEQGIGAYWAYVDHPASPVDGMDPDDVPAGQTATLRVHVAGVRSAGGDAQPLAGVKLHLYRNDNPKVIQDPGVVQQAPGSYHWGVPGARLERPYASCVSDASGYCTFTVPAPAEGGQGTYYWVGQESAPDGWHTIDTLRVGFSGGTVPGWLGSHGPSELLDYAYRTPEMFAGMTATSGDQKKGLDSFENRNGFMNYDSASYVNPLIFGDGAEGITNARSSSTHMVVVKDNPELRSKCGLKIQVLADYSTSLDTNKAITRYKDELETFVNSLVGTGTQLSFIPFTGSAHTGPQAVVDPVEVNEANAKKISGKIQGRGTSGDTNWDDALRQTVDYNSSHPDAPYDAVLMITDGNPTRSSEKGQRGEGNSTDFAVVENAMMTANAIKAQGTRVFAIGVESIVNGGGADSAFNMKAISGETGNSYSNIPQGQAAKQDYIMASHLDDLSKTLRQIALDGCTARVTVEKQLNDNGTLVTGQDVNKVTPGGWVFDATRPTNDAMSYTGAQIDGKVSLAPDGGAQGRTGDKSRVTFDIGMKNPTDRGDVTISERTQDGWTLQKDPQVAVCTNDNVKGPDGRPQPVAIKAVGATGFTVPNLGQGSHVSCVVVNSRVTANPEGIIKVVKVDEDGHTKLSGSQFVLRKGTTAGPDWSGDPLEFTTGDSGQTWTSGKLKEGIYYIVETQSPRGHSLLPQPVGLKLTKSGSDSLTASLLNPKDAAMVRLDMKDNVATLIVSNVRSGGTLPHTGGNGVMWYLLVSMALIGGGLGAGSHMRHRRKV</sequence>
<evidence type="ECO:0000313" key="5">
    <source>
        <dbReference type="Proteomes" id="UP000215332"/>
    </source>
</evidence>
<name>A0A239W2I8_9ACTN</name>
<dbReference type="CDD" id="cd00198">
    <property type="entry name" value="vWFA"/>
    <property type="match status" value="1"/>
</dbReference>
<feature type="domain" description="VWFA" evidence="3">
    <location>
        <begin position="541"/>
        <end position="751"/>
    </location>
</feature>
<dbReference type="SUPFAM" id="SSF53300">
    <property type="entry name" value="vWA-like"/>
    <property type="match status" value="1"/>
</dbReference>
<dbReference type="GO" id="GO:0005975">
    <property type="term" value="P:carbohydrate metabolic process"/>
    <property type="evidence" value="ECO:0007669"/>
    <property type="project" value="UniProtKB-ARBA"/>
</dbReference>
<dbReference type="AlphaFoldDB" id="A0A239W2I8"/>
<dbReference type="EMBL" id="LT906441">
    <property type="protein sequence ID" value="SNV28389.1"/>
    <property type="molecule type" value="Genomic_DNA"/>
</dbReference>
<feature type="compositionally biased region" description="Low complexity" evidence="1">
    <location>
        <begin position="42"/>
        <end position="63"/>
    </location>
</feature>
<accession>A0A239W2I8</accession>
<gene>
    <name evidence="4" type="ORF">SAMEA4412665_00134</name>
</gene>
<dbReference type="NCBIfam" id="TIGR01167">
    <property type="entry name" value="LPXTG_anchor"/>
    <property type="match status" value="1"/>
</dbReference>
<dbReference type="InterPro" id="IPR013783">
    <property type="entry name" value="Ig-like_fold"/>
</dbReference>